<dbReference type="PANTHER" id="PTHR23389">
    <property type="entry name" value="CHROMOSOME TRANSMISSION FIDELITY FACTOR 18"/>
    <property type="match status" value="1"/>
</dbReference>
<feature type="compositionally biased region" description="Basic and acidic residues" evidence="1">
    <location>
        <begin position="235"/>
        <end position="247"/>
    </location>
</feature>
<feature type="domain" description="ATPase AAA-type core" evidence="2">
    <location>
        <begin position="663"/>
        <end position="706"/>
    </location>
</feature>
<proteinExistence type="predicted"/>
<feature type="compositionally biased region" description="Basic and acidic residues" evidence="1">
    <location>
        <begin position="727"/>
        <end position="738"/>
    </location>
</feature>
<feature type="compositionally biased region" description="Polar residues" evidence="1">
    <location>
        <begin position="51"/>
        <end position="62"/>
    </location>
</feature>
<organism evidence="3 4">
    <name type="scientific">Molorchus minor</name>
    <dbReference type="NCBI Taxonomy" id="1323400"/>
    <lineage>
        <taxon>Eukaryota</taxon>
        <taxon>Metazoa</taxon>
        <taxon>Ecdysozoa</taxon>
        <taxon>Arthropoda</taxon>
        <taxon>Hexapoda</taxon>
        <taxon>Insecta</taxon>
        <taxon>Pterygota</taxon>
        <taxon>Neoptera</taxon>
        <taxon>Endopterygota</taxon>
        <taxon>Coleoptera</taxon>
        <taxon>Polyphaga</taxon>
        <taxon>Cucujiformia</taxon>
        <taxon>Chrysomeloidea</taxon>
        <taxon>Cerambycidae</taxon>
        <taxon>Lamiinae</taxon>
        <taxon>Monochamini</taxon>
        <taxon>Molorchus</taxon>
    </lineage>
</organism>
<dbReference type="EMBL" id="JAPWTJ010000260">
    <property type="protein sequence ID" value="KAJ8980448.1"/>
    <property type="molecule type" value="Genomic_DNA"/>
</dbReference>
<dbReference type="Pfam" id="PF00004">
    <property type="entry name" value="AAA"/>
    <property type="match status" value="1"/>
</dbReference>
<dbReference type="PANTHER" id="PTHR23389:SF21">
    <property type="entry name" value="ATPASE FAMILY AAA DOMAIN-CONTAINING PROTEIN 5"/>
    <property type="match status" value="1"/>
</dbReference>
<feature type="compositionally biased region" description="Basic and acidic residues" evidence="1">
    <location>
        <begin position="344"/>
        <end position="353"/>
    </location>
</feature>
<comment type="caution">
    <text evidence="3">The sequence shown here is derived from an EMBL/GenBank/DDBJ whole genome shotgun (WGS) entry which is preliminary data.</text>
</comment>
<dbReference type="InterPro" id="IPR003959">
    <property type="entry name" value="ATPase_AAA_core"/>
</dbReference>
<dbReference type="InterPro" id="IPR027417">
    <property type="entry name" value="P-loop_NTPase"/>
</dbReference>
<evidence type="ECO:0000313" key="4">
    <source>
        <dbReference type="Proteomes" id="UP001162164"/>
    </source>
</evidence>
<evidence type="ECO:0000256" key="1">
    <source>
        <dbReference type="SAM" id="MobiDB-lite"/>
    </source>
</evidence>
<keyword evidence="4" id="KW-1185">Reference proteome</keyword>
<feature type="region of interest" description="Disordered" evidence="1">
    <location>
        <begin position="44"/>
        <end position="73"/>
    </location>
</feature>
<protein>
    <recommendedName>
        <fullName evidence="2">ATPase AAA-type core domain-containing protein</fullName>
    </recommendedName>
</protein>
<feature type="region of interest" description="Disordered" evidence="1">
    <location>
        <begin position="1"/>
        <end position="26"/>
    </location>
</feature>
<feature type="compositionally biased region" description="Basic and acidic residues" evidence="1">
    <location>
        <begin position="322"/>
        <end position="332"/>
    </location>
</feature>
<feature type="region of interest" description="Disordered" evidence="1">
    <location>
        <begin position="216"/>
        <end position="353"/>
    </location>
</feature>
<dbReference type="SUPFAM" id="SSF52540">
    <property type="entry name" value="P-loop containing nucleoside triphosphate hydrolases"/>
    <property type="match status" value="1"/>
</dbReference>
<dbReference type="Proteomes" id="UP001162164">
    <property type="component" value="Unassembled WGS sequence"/>
</dbReference>
<feature type="region of interest" description="Disordered" evidence="1">
    <location>
        <begin position="708"/>
        <end position="738"/>
    </location>
</feature>
<sequence>MIAETGVEEKDNKLNQQLPQNHTLSSKDYVETTVAIELGSSNVVGDYAMPKTNSDSQNSTLDSKGKGSLSDSQIVKSQKNAFQLMMESRNKVIGQNSPGKHITGLVREEGAYKRKGKKKIRIEIISQKLNRRKRRFKKLLKVDEPVLANEESADIIVKKRRIPSYRFNSQSDIVSDVVEENAQDGLLNNTKTEMKTKDTKQSVLSFFGILSTQKNYDRDDEKKDEETNNGASKTTEQRTSSKKDKMSKLKRKETQSQTYNEESTLSNQPILAQQSNIPKTKKKRLKDLDKKHALEDTVKTPGKDSKIVYDNDDSLTPRSKKNKNDTESENKPHASNVELTADELSGRESTAKNSENLHAKVAKLRNFRISKQSIFDQEVVLSDSEDEFVEKKKIKKPFCFSKKKLDEIVLSDDENDSEDMPVLQRFWKLGNNFDEWYSNSLKKTIEKQQSMEERTYEIFPGISHVQQRCKSTLWNLSSPQLNLPICSPIKLKQPAICSGITTNQISDKLDIQIEIQKVDKLKTLLNRIKTDNPNYPVYKSFRLIYEKSGKTQQKAKNILTNRQKEIGLDNSIEIIEPGVEEFDLIEQAMWTEKYKPKCSGDIIGNSEGIKTLKRWLENWFNFSKEINARKKKCEDSTSESEFDITDCDSRDSTRLPGNTFVVGGPCGCGKSTAIYAICEELGFNVIELNASSKRTGKRLLQELQEATQSHQVRKNEHGMQSFLQKPKPKENTKDQQKQKKWDVDHIVFHFSSYRLYRFAENKPEMNEITIKNKNHKLTQIDKIKLLSIERLYDSLALTDVMFRKIKCSDGSEPVIKNYSDDLKDGLELNECMETYDGYSEFVHEVTHVLVNGYVEDYKSIETEVSIINMALPGRSERRWRSKHHVCEDVFQEALTHLSYTDRKSVALNYLPALRNISRSERCCATNNNKRGNRFRNYLRDLNINCNDNTLKLACNILIDE</sequence>
<accession>A0ABQ9JQA7</accession>
<evidence type="ECO:0000313" key="3">
    <source>
        <dbReference type="EMBL" id="KAJ8980448.1"/>
    </source>
</evidence>
<reference evidence="3" key="1">
    <citation type="journal article" date="2023" name="Insect Mol. Biol.">
        <title>Genome sequencing provides insights into the evolution of gene families encoding plant cell wall-degrading enzymes in longhorned beetles.</title>
        <authorList>
            <person name="Shin N.R."/>
            <person name="Okamura Y."/>
            <person name="Kirsch R."/>
            <person name="Pauchet Y."/>
        </authorList>
    </citation>
    <scope>NUCLEOTIDE SEQUENCE</scope>
    <source>
        <strain evidence="3">MMC_N1</strain>
    </source>
</reference>
<feature type="compositionally biased region" description="Polar residues" evidence="1">
    <location>
        <begin position="14"/>
        <end position="26"/>
    </location>
</feature>
<feature type="compositionally biased region" description="Basic and acidic residues" evidence="1">
    <location>
        <begin position="216"/>
        <end position="226"/>
    </location>
</feature>
<evidence type="ECO:0000259" key="2">
    <source>
        <dbReference type="Pfam" id="PF00004"/>
    </source>
</evidence>
<name>A0ABQ9JQA7_9CUCU</name>
<dbReference type="Gene3D" id="3.40.50.300">
    <property type="entry name" value="P-loop containing nucleotide triphosphate hydrolases"/>
    <property type="match status" value="1"/>
</dbReference>
<feature type="compositionally biased region" description="Polar residues" evidence="1">
    <location>
        <begin position="255"/>
        <end position="278"/>
    </location>
</feature>
<feature type="compositionally biased region" description="Basic and acidic residues" evidence="1">
    <location>
        <begin position="286"/>
        <end position="309"/>
    </location>
</feature>
<gene>
    <name evidence="3" type="ORF">NQ317_001621</name>
</gene>